<accession>A0ABR2KWI0</accession>
<evidence type="ECO:0000313" key="1">
    <source>
        <dbReference type="EMBL" id="KAK8895454.1"/>
    </source>
</evidence>
<keyword evidence="2" id="KW-1185">Reference proteome</keyword>
<comment type="caution">
    <text evidence="1">The sequence shown here is derived from an EMBL/GenBank/DDBJ whole genome shotgun (WGS) entry which is preliminary data.</text>
</comment>
<dbReference type="InterPro" id="IPR011050">
    <property type="entry name" value="Pectin_lyase_fold/virulence"/>
</dbReference>
<sequence>MLNGISELLFDDCFFIGNQAKQDKSVSRPIEDGYSYYNGDGGAIQIGCQNSMKKLSVIFNHCEFKNNKAFRHGGAIAIQTIKDVQIKECTFQQNQANYVFPSNNFTLSQQFSKSEAFSVSNKFTNSDKFIKTDCFSQSNGFTESNAFQQTNDFTESNAFQKTIESSVSTAVEEFNNPLYNGITRDPFEQEIDETEL</sequence>
<protein>
    <recommendedName>
        <fullName evidence="3">Right handed beta helix domain-containing protein</fullName>
    </recommendedName>
</protein>
<organism evidence="1 2">
    <name type="scientific">Tritrichomonas musculus</name>
    <dbReference type="NCBI Taxonomy" id="1915356"/>
    <lineage>
        <taxon>Eukaryota</taxon>
        <taxon>Metamonada</taxon>
        <taxon>Parabasalia</taxon>
        <taxon>Tritrichomonadida</taxon>
        <taxon>Tritrichomonadidae</taxon>
        <taxon>Tritrichomonas</taxon>
    </lineage>
</organism>
<name>A0ABR2KWI0_9EUKA</name>
<evidence type="ECO:0008006" key="3">
    <source>
        <dbReference type="Google" id="ProtNLM"/>
    </source>
</evidence>
<dbReference type="SUPFAM" id="SSF51126">
    <property type="entry name" value="Pectin lyase-like"/>
    <property type="match status" value="1"/>
</dbReference>
<reference evidence="1 2" key="1">
    <citation type="submission" date="2024-04" db="EMBL/GenBank/DDBJ databases">
        <title>Tritrichomonas musculus Genome.</title>
        <authorList>
            <person name="Alves-Ferreira E."/>
            <person name="Grigg M."/>
            <person name="Lorenzi H."/>
            <person name="Galac M."/>
        </authorList>
    </citation>
    <scope>NUCLEOTIDE SEQUENCE [LARGE SCALE GENOMIC DNA]</scope>
    <source>
        <strain evidence="1 2">EAF2021</strain>
    </source>
</reference>
<dbReference type="EMBL" id="JAPFFF010000003">
    <property type="protein sequence ID" value="KAK8895454.1"/>
    <property type="molecule type" value="Genomic_DNA"/>
</dbReference>
<proteinExistence type="predicted"/>
<evidence type="ECO:0000313" key="2">
    <source>
        <dbReference type="Proteomes" id="UP001470230"/>
    </source>
</evidence>
<gene>
    <name evidence="1" type="ORF">M9Y10_023918</name>
</gene>
<dbReference type="Proteomes" id="UP001470230">
    <property type="component" value="Unassembled WGS sequence"/>
</dbReference>